<dbReference type="InterPro" id="IPR054471">
    <property type="entry name" value="GPIID_WHD"/>
</dbReference>
<evidence type="ECO:0000259" key="6">
    <source>
        <dbReference type="Pfam" id="PF24883"/>
    </source>
</evidence>
<dbReference type="RefSeq" id="XP_002842645.1">
    <property type="nucleotide sequence ID" value="XM_002842599.1"/>
</dbReference>
<dbReference type="PANTHER" id="PTHR10039">
    <property type="entry name" value="AMELOGENIN"/>
    <property type="match status" value="1"/>
</dbReference>
<dbReference type="InterPro" id="IPR056884">
    <property type="entry name" value="NPHP3-like_N"/>
</dbReference>
<dbReference type="Proteomes" id="UP000002035">
    <property type="component" value="Unassembled WGS sequence"/>
</dbReference>
<organism evidence="7 8">
    <name type="scientific">Arthroderma otae (strain ATCC MYA-4605 / CBS 113480)</name>
    <name type="common">Microsporum canis</name>
    <dbReference type="NCBI Taxonomy" id="554155"/>
    <lineage>
        <taxon>Eukaryota</taxon>
        <taxon>Fungi</taxon>
        <taxon>Dikarya</taxon>
        <taxon>Ascomycota</taxon>
        <taxon>Pezizomycotina</taxon>
        <taxon>Eurotiomycetes</taxon>
        <taxon>Eurotiomycetidae</taxon>
        <taxon>Onygenales</taxon>
        <taxon>Arthrodermataceae</taxon>
        <taxon>Microsporum</taxon>
    </lineage>
</organism>
<keyword evidence="2" id="KW-0040">ANK repeat</keyword>
<feature type="repeat" description="ANK" evidence="2">
    <location>
        <begin position="680"/>
        <end position="713"/>
    </location>
</feature>
<evidence type="ECO:0000313" key="8">
    <source>
        <dbReference type="Proteomes" id="UP000002035"/>
    </source>
</evidence>
<dbReference type="Pfam" id="PF23239">
    <property type="entry name" value="DUF7069"/>
    <property type="match status" value="1"/>
</dbReference>
<dbReference type="Pfam" id="PF22939">
    <property type="entry name" value="WHD_GPIID"/>
    <property type="match status" value="1"/>
</dbReference>
<feature type="domain" description="DUF7069" evidence="5">
    <location>
        <begin position="277"/>
        <end position="340"/>
    </location>
</feature>
<name>C5G0K4_ARTOC</name>
<proteinExistence type="predicted"/>
<dbReference type="SUPFAM" id="SSF48403">
    <property type="entry name" value="Ankyrin repeat"/>
    <property type="match status" value="1"/>
</dbReference>
<dbReference type="InterPro" id="IPR036770">
    <property type="entry name" value="Ankyrin_rpt-contain_sf"/>
</dbReference>
<dbReference type="SUPFAM" id="SSF52540">
    <property type="entry name" value="P-loop containing nucleoside triphosphate hydrolases"/>
    <property type="match status" value="1"/>
</dbReference>
<dbReference type="OrthoDB" id="5416940at2759"/>
<keyword evidence="1" id="KW-0677">Repeat</keyword>
<feature type="region of interest" description="Disordered" evidence="3">
    <location>
        <begin position="1"/>
        <end position="22"/>
    </location>
</feature>
<dbReference type="InterPro" id="IPR027417">
    <property type="entry name" value="P-loop_NTPase"/>
</dbReference>
<dbReference type="VEuPathDB" id="FungiDB:MCYG_08476"/>
<feature type="domain" description="GPI inositol-deacylase winged helix" evidence="4">
    <location>
        <begin position="356"/>
        <end position="445"/>
    </location>
</feature>
<accession>C5G0K4</accession>
<dbReference type="EMBL" id="DS995709">
    <property type="protein sequence ID" value="EEQ35657.1"/>
    <property type="molecule type" value="Genomic_DNA"/>
</dbReference>
<evidence type="ECO:0000259" key="5">
    <source>
        <dbReference type="Pfam" id="PF23239"/>
    </source>
</evidence>
<keyword evidence="8" id="KW-1185">Reference proteome</keyword>
<feature type="repeat" description="ANK" evidence="2">
    <location>
        <begin position="578"/>
        <end position="611"/>
    </location>
</feature>
<dbReference type="InterPro" id="IPR002110">
    <property type="entry name" value="Ankyrin_rpt"/>
</dbReference>
<evidence type="ECO:0000259" key="4">
    <source>
        <dbReference type="Pfam" id="PF22939"/>
    </source>
</evidence>
<dbReference type="Gene3D" id="1.25.40.20">
    <property type="entry name" value="Ankyrin repeat-containing domain"/>
    <property type="match status" value="3"/>
</dbReference>
<evidence type="ECO:0000256" key="2">
    <source>
        <dbReference type="PROSITE-ProRule" id="PRU00023"/>
    </source>
</evidence>
<feature type="repeat" description="ANK" evidence="2">
    <location>
        <begin position="714"/>
        <end position="735"/>
    </location>
</feature>
<dbReference type="GeneID" id="9226213"/>
<feature type="compositionally biased region" description="Polar residues" evidence="3">
    <location>
        <begin position="1"/>
        <end position="11"/>
    </location>
</feature>
<evidence type="ECO:0000256" key="1">
    <source>
        <dbReference type="ARBA" id="ARBA00022737"/>
    </source>
</evidence>
<reference evidence="8" key="1">
    <citation type="journal article" date="2012" name="MBio">
        <title>Comparative genome analysis of Trichophyton rubrum and related dermatophytes reveals candidate genes involved in infection.</title>
        <authorList>
            <person name="Martinez D.A."/>
            <person name="Oliver B.G."/>
            <person name="Graeser Y."/>
            <person name="Goldberg J.M."/>
            <person name="Li W."/>
            <person name="Martinez-Rossi N.M."/>
            <person name="Monod M."/>
            <person name="Shelest E."/>
            <person name="Barton R.C."/>
            <person name="Birch E."/>
            <person name="Brakhage A.A."/>
            <person name="Chen Z."/>
            <person name="Gurr S.J."/>
            <person name="Heiman D."/>
            <person name="Heitman J."/>
            <person name="Kosti I."/>
            <person name="Rossi A."/>
            <person name="Saif S."/>
            <person name="Samalova M."/>
            <person name="Saunders C.W."/>
            <person name="Shea T."/>
            <person name="Summerbell R.C."/>
            <person name="Xu J."/>
            <person name="Young S."/>
            <person name="Zeng Q."/>
            <person name="Birren B.W."/>
            <person name="Cuomo C.A."/>
            <person name="White T.C."/>
        </authorList>
    </citation>
    <scope>NUCLEOTIDE SEQUENCE [LARGE SCALE GENOMIC DNA]</scope>
    <source>
        <strain evidence="8">ATCC MYA-4605 / CBS 113480</strain>
    </source>
</reference>
<dbReference type="PANTHER" id="PTHR10039:SF14">
    <property type="entry name" value="NACHT DOMAIN-CONTAINING PROTEIN"/>
    <property type="match status" value="1"/>
</dbReference>
<dbReference type="eggNOG" id="KOG4177">
    <property type="taxonomic scope" value="Eukaryota"/>
</dbReference>
<dbReference type="STRING" id="554155.C5G0K4"/>
<dbReference type="AlphaFoldDB" id="C5G0K4"/>
<dbReference type="PROSITE" id="PS50297">
    <property type="entry name" value="ANK_REP_REGION"/>
    <property type="match status" value="3"/>
</dbReference>
<gene>
    <name evidence="7" type="ORF">MCYG_08476</name>
</gene>
<dbReference type="InterPro" id="IPR055497">
    <property type="entry name" value="DUF7069"/>
</dbReference>
<protein>
    <submittedName>
        <fullName evidence="7">Ankyrin repeat protein</fullName>
    </submittedName>
</protein>
<dbReference type="Pfam" id="PF12796">
    <property type="entry name" value="Ank_2"/>
    <property type="match status" value="2"/>
</dbReference>
<dbReference type="HOGENOM" id="CLU_000288_34_7_1"/>
<evidence type="ECO:0000256" key="3">
    <source>
        <dbReference type="SAM" id="MobiDB-lite"/>
    </source>
</evidence>
<dbReference type="Pfam" id="PF24883">
    <property type="entry name" value="NPHP3_N"/>
    <property type="match status" value="1"/>
</dbReference>
<dbReference type="SMART" id="SM00248">
    <property type="entry name" value="ANK"/>
    <property type="match status" value="6"/>
</dbReference>
<feature type="domain" description="Nephrocystin 3-like N-terminal" evidence="6">
    <location>
        <begin position="84"/>
        <end position="247"/>
    </location>
</feature>
<dbReference type="PROSITE" id="PS50088">
    <property type="entry name" value="ANK_REPEAT"/>
    <property type="match status" value="3"/>
</dbReference>
<sequence>MVSTESNNAITGNRGFPSPTMNCSVPTNNGQIIGSIQGNQTNNFYYETSSQQREIYHQLFRLANNSTDGSYEWYKDRIEERVEGTCNWLLDQAAFKDWTRRDSGLLMITADPGCGKSVLAKYLIDDKLPELSSATICYFFFKDQDQNTLNQATCALLHQLFSHKPLLIRHAMPEYSKNGPDLVNITSSLWNVLVAAGRDPEAGPVIFILDALDECRGSDLRNLLQRLKNQFTQNGGFGMVRFIATSRPYSHIMSEYRGVADAFPCIHIPGEEESDAISEEINHVIRHRVNQLGKKRELRSEIKCHLENRLLTNPHRTYLWVYLVFDYLETQDFKRTKKGIEFPIDTLPNSVNQVYENILSKSKYRDIVRKALCIILGACRPLTVGEMNMAMNVNSTSDSLENLDLEDDEDFEKSLRNWCGLFISIYDHQVYFLHQTAREFLLKKNISLGHDSVTKWAGSMSDQEAHSVLALICIVYLNAAGVINNSKLLHYSAANWVFHFNHADVGTQEKLDYMALEICDPATKKYLYWIDIYRQATHCTYYPRFIHCICLVSCIGLTRIVKQFLDSGKVNVNSKEGDGSTSLSLAAAYGHDMIVKLLLDSDGVDVNSKTKIGWTPLFYATKDNHDKIVKLLLNSDKIDVNSKDNYGWTPLFYDNHYECDEIVKLLLGLNRVNVNSKDNHGWTPLFYAAKDNHDKIVKLLLSSDKIDVNIRDNNGWTPLCYAIHHGRDEIVKLLLGFHLVRR</sequence>
<dbReference type="Gene3D" id="3.40.50.300">
    <property type="entry name" value="P-loop containing nucleotide triphosphate hydrolases"/>
    <property type="match status" value="1"/>
</dbReference>
<dbReference type="OMA" id="GHINIMR"/>
<evidence type="ECO:0000313" key="7">
    <source>
        <dbReference type="EMBL" id="EEQ35657.1"/>
    </source>
</evidence>